<name>S4N2S9_9ACTN</name>
<dbReference type="PATRIC" id="fig|1283301.3.peg.1299"/>
<sequence>MGAMEEEFEELCETAQVLLDPQRAPSPTKSANDWSKSAQRCSSWIE</sequence>
<protein>
    <submittedName>
        <fullName evidence="2">Uncharacterized protein</fullName>
    </submittedName>
</protein>
<dbReference type="HOGENOM" id="CLU_3189310_0_0_11"/>
<proteinExistence type="predicted"/>
<organism evidence="2 3">
    <name type="scientific">Streptomyces afghaniensis 772</name>
    <dbReference type="NCBI Taxonomy" id="1283301"/>
    <lineage>
        <taxon>Bacteria</taxon>
        <taxon>Bacillati</taxon>
        <taxon>Actinomycetota</taxon>
        <taxon>Actinomycetes</taxon>
        <taxon>Kitasatosporales</taxon>
        <taxon>Streptomycetaceae</taxon>
        <taxon>Streptomyces</taxon>
    </lineage>
</organism>
<feature type="compositionally biased region" description="Polar residues" evidence="1">
    <location>
        <begin position="25"/>
        <end position="46"/>
    </location>
</feature>
<evidence type="ECO:0000256" key="1">
    <source>
        <dbReference type="SAM" id="MobiDB-lite"/>
    </source>
</evidence>
<accession>S4N2S9</accession>
<reference evidence="2 3" key="1">
    <citation type="submission" date="2013-02" db="EMBL/GenBank/DDBJ databases">
        <title>Draft Genome Sequence of Streptomyces afghaniensis, Which Produces Compounds of the Julimycin B-Complex.</title>
        <authorList>
            <person name="Gruening B.A."/>
            <person name="Praeg A."/>
            <person name="Erxleben A."/>
            <person name="Guenther S."/>
            <person name="Fiedler H.-P."/>
            <person name="Goodfellow M."/>
            <person name="Mueller M."/>
        </authorList>
    </citation>
    <scope>NUCLEOTIDE SEQUENCE [LARGE SCALE GENOMIC DNA]</scope>
    <source>
        <strain evidence="2 3">772</strain>
    </source>
</reference>
<keyword evidence="3" id="KW-1185">Reference proteome</keyword>
<evidence type="ECO:0000313" key="2">
    <source>
        <dbReference type="EMBL" id="EPJ41627.1"/>
    </source>
</evidence>
<dbReference type="AlphaFoldDB" id="S4N2S9"/>
<dbReference type="Proteomes" id="UP000015001">
    <property type="component" value="Unassembled WGS sequence"/>
</dbReference>
<feature type="region of interest" description="Disordered" evidence="1">
    <location>
        <begin position="21"/>
        <end position="46"/>
    </location>
</feature>
<evidence type="ECO:0000313" key="3">
    <source>
        <dbReference type="Proteomes" id="UP000015001"/>
    </source>
</evidence>
<gene>
    <name evidence="2" type="ORF">STAFG_1320</name>
</gene>
<dbReference type="EMBL" id="AOPY01001309">
    <property type="protein sequence ID" value="EPJ41627.1"/>
    <property type="molecule type" value="Genomic_DNA"/>
</dbReference>
<comment type="caution">
    <text evidence="2">The sequence shown here is derived from an EMBL/GenBank/DDBJ whole genome shotgun (WGS) entry which is preliminary data.</text>
</comment>